<dbReference type="Proteomes" id="UP000230423">
    <property type="component" value="Unassembled WGS sequence"/>
</dbReference>
<evidence type="ECO:0000313" key="2">
    <source>
        <dbReference type="Proteomes" id="UP000230423"/>
    </source>
</evidence>
<dbReference type="AlphaFoldDB" id="A0A2G9TJ34"/>
<organism evidence="1 2">
    <name type="scientific">Teladorsagia circumcincta</name>
    <name type="common">Brown stomach worm</name>
    <name type="synonym">Ostertagia circumcincta</name>
    <dbReference type="NCBI Taxonomy" id="45464"/>
    <lineage>
        <taxon>Eukaryota</taxon>
        <taxon>Metazoa</taxon>
        <taxon>Ecdysozoa</taxon>
        <taxon>Nematoda</taxon>
        <taxon>Chromadorea</taxon>
        <taxon>Rhabditida</taxon>
        <taxon>Rhabditina</taxon>
        <taxon>Rhabditomorpha</taxon>
        <taxon>Strongyloidea</taxon>
        <taxon>Trichostrongylidae</taxon>
        <taxon>Teladorsagia</taxon>
    </lineage>
</organism>
<proteinExistence type="predicted"/>
<gene>
    <name evidence="1" type="ORF">TELCIR_20593</name>
</gene>
<keyword evidence="2" id="KW-1185">Reference proteome</keyword>
<dbReference type="OrthoDB" id="1669814at2759"/>
<dbReference type="EMBL" id="KZ362848">
    <property type="protein sequence ID" value="PIO57983.1"/>
    <property type="molecule type" value="Genomic_DNA"/>
</dbReference>
<reference evidence="1 2" key="1">
    <citation type="submission" date="2015-09" db="EMBL/GenBank/DDBJ databases">
        <title>Draft genome of the parasitic nematode Teladorsagia circumcincta isolate WARC Sus (inbred).</title>
        <authorList>
            <person name="Mitreva M."/>
        </authorList>
    </citation>
    <scope>NUCLEOTIDE SEQUENCE [LARGE SCALE GENOMIC DNA]</scope>
    <source>
        <strain evidence="1 2">S</strain>
    </source>
</reference>
<evidence type="ECO:0000313" key="1">
    <source>
        <dbReference type="EMBL" id="PIO57983.1"/>
    </source>
</evidence>
<protein>
    <submittedName>
        <fullName evidence="1">Uncharacterized protein</fullName>
    </submittedName>
</protein>
<sequence length="72" mass="7828">MDSYILPKGSKNCAHAVRAAERSQHWSRRQRSSYMGGHQLVIDGGSSLQMTVMADGMEIFTEVLADVGASEA</sequence>
<accession>A0A2G9TJ34</accession>
<name>A0A2G9TJ34_TELCI</name>